<accession>A0A166CHY9</accession>
<evidence type="ECO:0000256" key="1">
    <source>
        <dbReference type="SAM" id="MobiDB-lite"/>
    </source>
</evidence>
<evidence type="ECO:0000313" key="2">
    <source>
        <dbReference type="EMBL" id="KZP13675.1"/>
    </source>
</evidence>
<feature type="non-terminal residue" evidence="2">
    <location>
        <position position="67"/>
    </location>
</feature>
<gene>
    <name evidence="2" type="ORF">FIBSPDRAFT_869085</name>
</gene>
<feature type="region of interest" description="Disordered" evidence="1">
    <location>
        <begin position="1"/>
        <end position="26"/>
    </location>
</feature>
<dbReference type="EMBL" id="KV417629">
    <property type="protein sequence ID" value="KZP13675.1"/>
    <property type="molecule type" value="Genomic_DNA"/>
</dbReference>
<keyword evidence="3" id="KW-1185">Reference proteome</keyword>
<organism evidence="2 3">
    <name type="scientific">Athelia psychrophila</name>
    <dbReference type="NCBI Taxonomy" id="1759441"/>
    <lineage>
        <taxon>Eukaryota</taxon>
        <taxon>Fungi</taxon>
        <taxon>Dikarya</taxon>
        <taxon>Basidiomycota</taxon>
        <taxon>Agaricomycotina</taxon>
        <taxon>Agaricomycetes</taxon>
        <taxon>Agaricomycetidae</taxon>
        <taxon>Atheliales</taxon>
        <taxon>Atheliaceae</taxon>
        <taxon>Athelia</taxon>
    </lineage>
</organism>
<evidence type="ECO:0000313" key="3">
    <source>
        <dbReference type="Proteomes" id="UP000076532"/>
    </source>
</evidence>
<dbReference type="Proteomes" id="UP000076532">
    <property type="component" value="Unassembled WGS sequence"/>
</dbReference>
<feature type="non-terminal residue" evidence="2">
    <location>
        <position position="1"/>
    </location>
</feature>
<sequence>TSDVPRSVPARAISKRAHLHPSPDHGCTCERIVEVAGRGGFAGVDQPGGDVDGLIAWRVPRAGHRRV</sequence>
<name>A0A166CHY9_9AGAM</name>
<dbReference type="AlphaFoldDB" id="A0A166CHY9"/>
<proteinExistence type="predicted"/>
<protein>
    <submittedName>
        <fullName evidence="2">Uncharacterized protein</fullName>
    </submittedName>
</protein>
<reference evidence="2 3" key="1">
    <citation type="journal article" date="2016" name="Mol. Biol. Evol.">
        <title>Comparative Genomics of Early-Diverging Mushroom-Forming Fungi Provides Insights into the Origins of Lignocellulose Decay Capabilities.</title>
        <authorList>
            <person name="Nagy L.G."/>
            <person name="Riley R."/>
            <person name="Tritt A."/>
            <person name="Adam C."/>
            <person name="Daum C."/>
            <person name="Floudas D."/>
            <person name="Sun H."/>
            <person name="Yadav J.S."/>
            <person name="Pangilinan J."/>
            <person name="Larsson K.H."/>
            <person name="Matsuura K."/>
            <person name="Barry K."/>
            <person name="Labutti K."/>
            <person name="Kuo R."/>
            <person name="Ohm R.A."/>
            <person name="Bhattacharya S.S."/>
            <person name="Shirouzu T."/>
            <person name="Yoshinaga Y."/>
            <person name="Martin F.M."/>
            <person name="Grigoriev I.V."/>
            <person name="Hibbett D.S."/>
        </authorList>
    </citation>
    <scope>NUCLEOTIDE SEQUENCE [LARGE SCALE GENOMIC DNA]</scope>
    <source>
        <strain evidence="2 3">CBS 109695</strain>
    </source>
</reference>